<dbReference type="Proteomes" id="UP000324233">
    <property type="component" value="Chromosome"/>
</dbReference>
<dbReference type="GO" id="GO:0051537">
    <property type="term" value="F:2 iron, 2 sulfur cluster binding"/>
    <property type="evidence" value="ECO:0007669"/>
    <property type="project" value="UniProtKB-KW"/>
</dbReference>
<dbReference type="Gene3D" id="2.102.10.10">
    <property type="entry name" value="Rieske [2Fe-2S] iron-sulphur domain"/>
    <property type="match status" value="1"/>
</dbReference>
<evidence type="ECO:0000256" key="1">
    <source>
        <dbReference type="ARBA" id="ARBA00022714"/>
    </source>
</evidence>
<evidence type="ECO:0000256" key="2">
    <source>
        <dbReference type="ARBA" id="ARBA00022723"/>
    </source>
</evidence>
<keyword evidence="4" id="KW-0408">Iron</keyword>
<dbReference type="PANTHER" id="PTHR21266">
    <property type="entry name" value="IRON-SULFUR DOMAIN CONTAINING PROTEIN"/>
    <property type="match status" value="1"/>
</dbReference>
<proteinExistence type="predicted"/>
<dbReference type="InterPro" id="IPR036922">
    <property type="entry name" value="Rieske_2Fe-2S_sf"/>
</dbReference>
<dbReference type="InterPro" id="IPR017941">
    <property type="entry name" value="Rieske_2Fe-2S"/>
</dbReference>
<evidence type="ECO:0000313" key="7">
    <source>
        <dbReference type="EMBL" id="QEH36780.1"/>
    </source>
</evidence>
<evidence type="ECO:0000256" key="4">
    <source>
        <dbReference type="ARBA" id="ARBA00023004"/>
    </source>
</evidence>
<keyword evidence="1" id="KW-0001">2Fe-2S</keyword>
<dbReference type="PANTHER" id="PTHR21266:SF60">
    <property type="entry name" value="3-KETOSTEROID-9-ALPHA-MONOOXYGENASE, OXYGENASE COMPONENT"/>
    <property type="match status" value="1"/>
</dbReference>
<dbReference type="PROSITE" id="PS51296">
    <property type="entry name" value="RIESKE"/>
    <property type="match status" value="1"/>
</dbReference>
<evidence type="ECO:0000256" key="5">
    <source>
        <dbReference type="ARBA" id="ARBA00023014"/>
    </source>
</evidence>
<keyword evidence="3 7" id="KW-0560">Oxidoreductase</keyword>
<accession>A0A5B9WA91</accession>
<feature type="domain" description="Rieske" evidence="6">
    <location>
        <begin position="5"/>
        <end position="99"/>
    </location>
</feature>
<dbReference type="AlphaFoldDB" id="A0A5B9WA91"/>
<organism evidence="7 8">
    <name type="scientific">Aquisphaera giovannonii</name>
    <dbReference type="NCBI Taxonomy" id="406548"/>
    <lineage>
        <taxon>Bacteria</taxon>
        <taxon>Pseudomonadati</taxon>
        <taxon>Planctomycetota</taxon>
        <taxon>Planctomycetia</taxon>
        <taxon>Isosphaerales</taxon>
        <taxon>Isosphaeraceae</taxon>
        <taxon>Aquisphaera</taxon>
    </lineage>
</organism>
<dbReference type="Pfam" id="PF00355">
    <property type="entry name" value="Rieske"/>
    <property type="match status" value="1"/>
</dbReference>
<dbReference type="InterPro" id="IPR050584">
    <property type="entry name" value="Cholesterol_7-desaturase"/>
</dbReference>
<dbReference type="EC" id="1.7.1.4" evidence="7"/>
<keyword evidence="2" id="KW-0479">Metal-binding</keyword>
<protein>
    <submittedName>
        <fullName evidence="7">Assimilatory nitrite reductase [NAD(P)H] small subunit</fullName>
        <ecNumber evidence="7">1.7.1.4</ecNumber>
    </submittedName>
</protein>
<keyword evidence="8" id="KW-1185">Reference proteome</keyword>
<dbReference type="RefSeq" id="WP_148596424.1">
    <property type="nucleotide sequence ID" value="NZ_CP042997.1"/>
</dbReference>
<evidence type="ECO:0000259" key="6">
    <source>
        <dbReference type="PROSITE" id="PS51296"/>
    </source>
</evidence>
<dbReference type="KEGG" id="agv:OJF2_53650"/>
<keyword evidence="5" id="KW-0411">Iron-sulfur</keyword>
<name>A0A5B9WA91_9BACT</name>
<dbReference type="SUPFAM" id="SSF50022">
    <property type="entry name" value="ISP domain"/>
    <property type="match status" value="1"/>
</dbReference>
<sequence>MPEWYAACGSGELDAGRAILREVGGLKLALLREGDSIVALSDRCPHAGGSLGRGWVEEGELVCPLHRWRFRLADGRCTTMRGQSVHRFRAERRGEEVWVLV</sequence>
<dbReference type="GO" id="GO:0008942">
    <property type="term" value="F:nitrite reductase [NAD(P)H] activity"/>
    <property type="evidence" value="ECO:0007669"/>
    <property type="project" value="UniProtKB-EC"/>
</dbReference>
<evidence type="ECO:0000313" key="8">
    <source>
        <dbReference type="Proteomes" id="UP000324233"/>
    </source>
</evidence>
<gene>
    <name evidence="7" type="primary">nasE</name>
    <name evidence="7" type="ORF">OJF2_53650</name>
</gene>
<dbReference type="GO" id="GO:0046872">
    <property type="term" value="F:metal ion binding"/>
    <property type="evidence" value="ECO:0007669"/>
    <property type="project" value="UniProtKB-KW"/>
</dbReference>
<dbReference type="OrthoDB" id="593800at2"/>
<dbReference type="EMBL" id="CP042997">
    <property type="protein sequence ID" value="QEH36780.1"/>
    <property type="molecule type" value="Genomic_DNA"/>
</dbReference>
<evidence type="ECO:0000256" key="3">
    <source>
        <dbReference type="ARBA" id="ARBA00023002"/>
    </source>
</evidence>
<reference evidence="7 8" key="1">
    <citation type="submission" date="2019-08" db="EMBL/GenBank/DDBJ databases">
        <title>Deep-cultivation of Planctomycetes and their phenomic and genomic characterization uncovers novel biology.</title>
        <authorList>
            <person name="Wiegand S."/>
            <person name="Jogler M."/>
            <person name="Boedeker C."/>
            <person name="Pinto D."/>
            <person name="Vollmers J."/>
            <person name="Rivas-Marin E."/>
            <person name="Kohn T."/>
            <person name="Peeters S.H."/>
            <person name="Heuer A."/>
            <person name="Rast P."/>
            <person name="Oberbeckmann S."/>
            <person name="Bunk B."/>
            <person name="Jeske O."/>
            <person name="Meyerdierks A."/>
            <person name="Storesund J.E."/>
            <person name="Kallscheuer N."/>
            <person name="Luecker S."/>
            <person name="Lage O.M."/>
            <person name="Pohl T."/>
            <person name="Merkel B.J."/>
            <person name="Hornburger P."/>
            <person name="Mueller R.-W."/>
            <person name="Bruemmer F."/>
            <person name="Labrenz M."/>
            <person name="Spormann A.M."/>
            <person name="Op den Camp H."/>
            <person name="Overmann J."/>
            <person name="Amann R."/>
            <person name="Jetten M.S.M."/>
            <person name="Mascher T."/>
            <person name="Medema M.H."/>
            <person name="Devos D.P."/>
            <person name="Kaster A.-K."/>
            <person name="Ovreas L."/>
            <person name="Rohde M."/>
            <person name="Galperin M.Y."/>
            <person name="Jogler C."/>
        </authorList>
    </citation>
    <scope>NUCLEOTIDE SEQUENCE [LARGE SCALE GENOMIC DNA]</scope>
    <source>
        <strain evidence="7 8">OJF2</strain>
    </source>
</reference>
<dbReference type="CDD" id="cd03467">
    <property type="entry name" value="Rieske"/>
    <property type="match status" value="1"/>
</dbReference>